<comment type="caution">
    <text evidence="1">The sequence shown here is derived from an EMBL/GenBank/DDBJ whole genome shotgun (WGS) entry which is preliminary data.</text>
</comment>
<dbReference type="InterPro" id="IPR011990">
    <property type="entry name" value="TPR-like_helical_dom_sf"/>
</dbReference>
<dbReference type="Proteomes" id="UP000281084">
    <property type="component" value="Unassembled WGS sequence"/>
</dbReference>
<protein>
    <submittedName>
        <fullName evidence="1">Sel1 repeat family protein</fullName>
    </submittedName>
</protein>
<reference evidence="1 2" key="1">
    <citation type="submission" date="2018-09" db="EMBL/GenBank/DDBJ databases">
        <title>The draft genome of Acinetobacter spp. strains.</title>
        <authorList>
            <person name="Qin J."/>
            <person name="Feng Y."/>
            <person name="Zong Z."/>
        </authorList>
    </citation>
    <scope>NUCLEOTIDE SEQUENCE [LARGE SCALE GENOMIC DNA]</scope>
    <source>
        <strain evidence="1 2">WCHAc060002</strain>
    </source>
</reference>
<dbReference type="SUPFAM" id="SSF81901">
    <property type="entry name" value="HCP-like"/>
    <property type="match status" value="1"/>
</dbReference>
<accession>A0A3A8GHY1</accession>
<dbReference type="InterPro" id="IPR050767">
    <property type="entry name" value="Sel1_AlgK"/>
</dbReference>
<dbReference type="EMBL" id="RAXZ01000003">
    <property type="protein sequence ID" value="RKG54664.1"/>
    <property type="molecule type" value="Genomic_DNA"/>
</dbReference>
<dbReference type="SMART" id="SM00671">
    <property type="entry name" value="SEL1"/>
    <property type="match status" value="2"/>
</dbReference>
<name>A0A3A8GHY1_9GAMM</name>
<dbReference type="AlphaFoldDB" id="A0A3A8GHY1"/>
<dbReference type="PANTHER" id="PTHR11102">
    <property type="entry name" value="SEL-1-LIKE PROTEIN"/>
    <property type="match status" value="1"/>
</dbReference>
<organism evidence="1 2">
    <name type="scientific">Acinetobacter cumulans</name>
    <dbReference type="NCBI Taxonomy" id="2136182"/>
    <lineage>
        <taxon>Bacteria</taxon>
        <taxon>Pseudomonadati</taxon>
        <taxon>Pseudomonadota</taxon>
        <taxon>Gammaproteobacteria</taxon>
        <taxon>Moraxellales</taxon>
        <taxon>Moraxellaceae</taxon>
        <taxon>Acinetobacter</taxon>
    </lineage>
</organism>
<proteinExistence type="predicted"/>
<dbReference type="Gene3D" id="1.25.40.10">
    <property type="entry name" value="Tetratricopeptide repeat domain"/>
    <property type="match status" value="1"/>
</dbReference>
<gene>
    <name evidence="1" type="ORF">D7V64_03550</name>
</gene>
<sequence>MIKSLINLITSALFHPPLQSPKEAKFSFFEAGNDYAQGEYFERLASYHHQSFVLHLNDQPDLSPTDYRNAMWNFLRAALKGHKEAQYKLGIGYLKGELGLERNFSLAEQWLRKAAAQGHTLADYTLLHLYDDIVLS</sequence>
<evidence type="ECO:0000313" key="2">
    <source>
        <dbReference type="Proteomes" id="UP000281084"/>
    </source>
</evidence>
<dbReference type="Pfam" id="PF08238">
    <property type="entry name" value="Sel1"/>
    <property type="match status" value="2"/>
</dbReference>
<dbReference type="RefSeq" id="WP_120366859.1">
    <property type="nucleotide sequence ID" value="NZ_RAXZ01000003.1"/>
</dbReference>
<evidence type="ECO:0000313" key="1">
    <source>
        <dbReference type="EMBL" id="RKG54664.1"/>
    </source>
</evidence>
<dbReference type="InterPro" id="IPR006597">
    <property type="entry name" value="Sel1-like"/>
</dbReference>
<dbReference type="PANTHER" id="PTHR11102:SF160">
    <property type="entry name" value="ERAD-ASSOCIATED E3 UBIQUITIN-PROTEIN LIGASE COMPONENT HRD3"/>
    <property type="match status" value="1"/>
</dbReference>